<protein>
    <submittedName>
        <fullName evidence="2">Uncharacterized protein</fullName>
    </submittedName>
</protein>
<gene>
    <name evidence="2" type="ORF">G1C96_0583</name>
</gene>
<feature type="compositionally biased region" description="Low complexity" evidence="1">
    <location>
        <begin position="51"/>
        <end position="66"/>
    </location>
</feature>
<comment type="caution">
    <text evidence="2">The sequence shown here is derived from an EMBL/GenBank/DDBJ whole genome shotgun (WGS) entry which is preliminary data.</text>
</comment>
<evidence type="ECO:0000313" key="3">
    <source>
        <dbReference type="Proteomes" id="UP000588277"/>
    </source>
</evidence>
<keyword evidence="3" id="KW-1185">Reference proteome</keyword>
<sequence length="96" mass="10060">MLAAPFPFDDFGLDCGFGCCDDYDGLPLPEGYADLPRTDAVPDPHPTGVTPVRPAAFPRPVPAAQAMPPIPEPAGERHGRCVPLGVCPTCGGMTER</sequence>
<evidence type="ECO:0000313" key="2">
    <source>
        <dbReference type="EMBL" id="NMN00006.1"/>
    </source>
</evidence>
<organism evidence="2 3">
    <name type="scientific">Bifidobacterium moraviense</name>
    <dbReference type="NCBI Taxonomy" id="2675323"/>
    <lineage>
        <taxon>Bacteria</taxon>
        <taxon>Bacillati</taxon>
        <taxon>Actinomycetota</taxon>
        <taxon>Actinomycetes</taxon>
        <taxon>Bifidobacteriales</taxon>
        <taxon>Bifidobacteriaceae</taxon>
        <taxon>Bifidobacterium</taxon>
    </lineage>
</organism>
<name>A0A7Y0HX81_9BIFI</name>
<dbReference type="AlphaFoldDB" id="A0A7Y0HX81"/>
<reference evidence="2 3" key="1">
    <citation type="submission" date="2020-02" db="EMBL/GenBank/DDBJ databases">
        <title>Characterization of phylogenetic diversity of novel bifidobacterial species isolated in Czech ZOOs.</title>
        <authorList>
            <person name="Lugli G.A."/>
            <person name="Vera N.B."/>
            <person name="Ventura M."/>
        </authorList>
    </citation>
    <scope>NUCLEOTIDE SEQUENCE [LARGE SCALE GENOMIC DNA]</scope>
    <source>
        <strain evidence="2 3">DSM 109958</strain>
    </source>
</reference>
<evidence type="ECO:0000256" key="1">
    <source>
        <dbReference type="SAM" id="MobiDB-lite"/>
    </source>
</evidence>
<feature type="region of interest" description="Disordered" evidence="1">
    <location>
        <begin position="34"/>
        <end position="76"/>
    </location>
</feature>
<dbReference type="Proteomes" id="UP000588277">
    <property type="component" value="Unassembled WGS sequence"/>
</dbReference>
<dbReference type="EMBL" id="JAAIIH010000001">
    <property type="protein sequence ID" value="NMN00006.1"/>
    <property type="molecule type" value="Genomic_DNA"/>
</dbReference>
<accession>A0A7Y0HX81</accession>
<proteinExistence type="predicted"/>